<keyword evidence="3" id="KW-0408">Iron</keyword>
<name>F2U673_SALR5</name>
<dbReference type="Gene3D" id="3.50.30.80">
    <property type="entry name" value="IlvD/EDD C-terminal domain-like"/>
    <property type="match status" value="1"/>
</dbReference>
<dbReference type="OMA" id="PFGRYVM"/>
<dbReference type="GO" id="GO:0051536">
    <property type="term" value="F:iron-sulfur cluster binding"/>
    <property type="evidence" value="ECO:0007669"/>
    <property type="project" value="UniProtKB-KW"/>
</dbReference>
<dbReference type="SUPFAM" id="SSF143975">
    <property type="entry name" value="IlvD/EDD N-terminal domain-like"/>
    <property type="match status" value="1"/>
</dbReference>
<evidence type="ECO:0000259" key="12">
    <source>
        <dbReference type="Pfam" id="PF24877"/>
    </source>
</evidence>
<keyword evidence="4" id="KW-0411">Iron-sulfur</keyword>
<dbReference type="PANTHER" id="PTHR21000">
    <property type="entry name" value="DIHYDROXY-ACID DEHYDRATASE DAD"/>
    <property type="match status" value="1"/>
</dbReference>
<evidence type="ECO:0000256" key="9">
    <source>
        <dbReference type="ARBA" id="ARBA00029490"/>
    </source>
</evidence>
<dbReference type="Pfam" id="PF00920">
    <property type="entry name" value="ILVD_EDD_N"/>
    <property type="match status" value="1"/>
</dbReference>
<dbReference type="OrthoDB" id="1294at2759"/>
<comment type="catalytic activity">
    <reaction evidence="10">
        <text>(2R,3R)-2,3-dihydroxy-3-methylpentanoate = (S)-3-methyl-2-oxopentanoate + H2O</text>
        <dbReference type="Rhea" id="RHEA:27694"/>
        <dbReference type="ChEBI" id="CHEBI:15377"/>
        <dbReference type="ChEBI" id="CHEBI:35146"/>
        <dbReference type="ChEBI" id="CHEBI:49258"/>
        <dbReference type="EC" id="4.2.1.9"/>
    </reaction>
    <physiologicalReaction direction="left-to-right" evidence="10">
        <dbReference type="Rhea" id="RHEA:27695"/>
    </physiologicalReaction>
</comment>
<organism evidence="14">
    <name type="scientific">Salpingoeca rosetta (strain ATCC 50818 / BSB-021)</name>
    <dbReference type="NCBI Taxonomy" id="946362"/>
    <lineage>
        <taxon>Eukaryota</taxon>
        <taxon>Choanoflagellata</taxon>
        <taxon>Craspedida</taxon>
        <taxon>Salpingoecidae</taxon>
        <taxon>Salpingoeca</taxon>
    </lineage>
</organism>
<dbReference type="InterPro" id="IPR050165">
    <property type="entry name" value="DHAD_IlvD/Edd"/>
</dbReference>
<evidence type="ECO:0000256" key="7">
    <source>
        <dbReference type="ARBA" id="ARBA00029436"/>
    </source>
</evidence>
<evidence type="ECO:0000256" key="6">
    <source>
        <dbReference type="ARBA" id="ARBA00029304"/>
    </source>
</evidence>
<dbReference type="EMBL" id="GL832962">
    <property type="protein sequence ID" value="EGD83014.1"/>
    <property type="molecule type" value="Genomic_DNA"/>
</dbReference>
<dbReference type="NCBIfam" id="NF002068">
    <property type="entry name" value="PRK00911.1"/>
    <property type="match status" value="1"/>
</dbReference>
<feature type="domain" description="Dihydroxy-acid/6-phosphogluconate dehydratase N-terminal" evidence="11">
    <location>
        <begin position="56"/>
        <end position="381"/>
    </location>
</feature>
<dbReference type="Proteomes" id="UP000007799">
    <property type="component" value="Unassembled WGS sequence"/>
</dbReference>
<evidence type="ECO:0000256" key="1">
    <source>
        <dbReference type="ARBA" id="ARBA00006486"/>
    </source>
</evidence>
<proteinExistence type="inferred from homology"/>
<dbReference type="KEGG" id="sre:PTSG_03650"/>
<feature type="domain" description="Dihydroxy-acid/6-phosphogluconate dehydratase C-terminal" evidence="12">
    <location>
        <begin position="394"/>
        <end position="584"/>
    </location>
</feature>
<dbReference type="GO" id="GO:0046872">
    <property type="term" value="F:metal ion binding"/>
    <property type="evidence" value="ECO:0007669"/>
    <property type="project" value="UniProtKB-KW"/>
</dbReference>
<dbReference type="GO" id="GO:0004160">
    <property type="term" value="F:dihydroxy-acid dehydratase activity"/>
    <property type="evidence" value="ECO:0007669"/>
    <property type="project" value="UniProtKB-EC"/>
</dbReference>
<evidence type="ECO:0000256" key="3">
    <source>
        <dbReference type="ARBA" id="ARBA00023004"/>
    </source>
</evidence>
<dbReference type="EC" id="4.2.1.9" evidence="9"/>
<comment type="pathway">
    <text evidence="7">Amino-acid biosynthesis; L-valine biosynthesis; L-valine from pyruvate: step 3/4.</text>
</comment>
<evidence type="ECO:0000256" key="4">
    <source>
        <dbReference type="ARBA" id="ARBA00023014"/>
    </source>
</evidence>
<evidence type="ECO:0000313" key="13">
    <source>
        <dbReference type="EMBL" id="EGD83014.1"/>
    </source>
</evidence>
<dbReference type="Pfam" id="PF24877">
    <property type="entry name" value="ILV_EDD_C"/>
    <property type="match status" value="1"/>
</dbReference>
<dbReference type="InterPro" id="IPR042096">
    <property type="entry name" value="Dihydro-acid_dehy_C"/>
</dbReference>
<dbReference type="InParanoid" id="F2U673"/>
<evidence type="ECO:0000256" key="10">
    <source>
        <dbReference type="ARBA" id="ARBA00052865"/>
    </source>
</evidence>
<reference evidence="13" key="1">
    <citation type="submission" date="2009-08" db="EMBL/GenBank/DDBJ databases">
        <title>Annotation of Salpingoeca rosetta.</title>
        <authorList>
            <consortium name="The Broad Institute Genome Sequencing Platform"/>
            <person name="Russ C."/>
            <person name="Cuomo C."/>
            <person name="Burger G."/>
            <person name="Gray M.W."/>
            <person name="Holland P.W.H."/>
            <person name="King N."/>
            <person name="Lang F.B.F."/>
            <person name="Roger A.J."/>
            <person name="Ruiz-Trillo I."/>
            <person name="Young S.K."/>
            <person name="Zeng Q."/>
            <person name="Gargeya S."/>
            <person name="Alvarado L."/>
            <person name="Berlin A."/>
            <person name="Chapman S.B."/>
            <person name="Chen Z."/>
            <person name="Freedman E."/>
            <person name="Gellesch M."/>
            <person name="Goldberg J."/>
            <person name="Griggs A."/>
            <person name="Gujja S."/>
            <person name="Heilman E."/>
            <person name="Heiman D."/>
            <person name="Howarth C."/>
            <person name="Mehta T."/>
            <person name="Neiman D."/>
            <person name="Pearson M."/>
            <person name="Roberts A."/>
            <person name="Saif S."/>
            <person name="Shea T."/>
            <person name="Shenoy N."/>
            <person name="Sisk P."/>
            <person name="Stolte C."/>
            <person name="Sykes S."/>
            <person name="White J."/>
            <person name="Yandava C."/>
            <person name="Haas B."/>
            <person name="Nusbaum C."/>
            <person name="Birren B."/>
        </authorList>
    </citation>
    <scope>NUCLEOTIDE SEQUENCE [LARGE SCALE GENOMIC DNA]</scope>
    <source>
        <strain evidence="13">ATCC 50818</strain>
    </source>
</reference>
<comment type="catalytic activity">
    <reaction evidence="6">
        <text>(2R)-2,3-dihydroxy-3-methylbutanoate = 3-methyl-2-oxobutanoate + H2O</text>
        <dbReference type="Rhea" id="RHEA:24809"/>
        <dbReference type="ChEBI" id="CHEBI:11851"/>
        <dbReference type="ChEBI" id="CHEBI:15377"/>
        <dbReference type="ChEBI" id="CHEBI:49072"/>
        <dbReference type="EC" id="4.2.1.9"/>
    </reaction>
    <physiologicalReaction direction="left-to-right" evidence="6">
        <dbReference type="Rhea" id="RHEA:24810"/>
    </physiologicalReaction>
</comment>
<evidence type="ECO:0000259" key="11">
    <source>
        <dbReference type="Pfam" id="PF00920"/>
    </source>
</evidence>
<dbReference type="RefSeq" id="XP_004995378.1">
    <property type="nucleotide sequence ID" value="XM_004995321.1"/>
</dbReference>
<dbReference type="InterPro" id="IPR000581">
    <property type="entry name" value="ILV_EDD_N"/>
</dbReference>
<keyword evidence="2" id="KW-0479">Metal-binding</keyword>
<comment type="pathway">
    <text evidence="8">Amino-acid biosynthesis; L-isoleucine biosynthesis; L-isoleucine from 2-oxobutanoate: step 3/4.</text>
</comment>
<comment type="similarity">
    <text evidence="1">Belongs to the IlvD/Edd family.</text>
</comment>
<keyword evidence="14" id="KW-1185">Reference proteome</keyword>
<dbReference type="InterPro" id="IPR037237">
    <property type="entry name" value="IlvD/EDD_N"/>
</dbReference>
<dbReference type="eggNOG" id="KOG2448">
    <property type="taxonomic scope" value="Eukaryota"/>
</dbReference>
<dbReference type="FunFam" id="3.50.30.80:FF:000001">
    <property type="entry name" value="Dihydroxy-acid dehydratase"/>
    <property type="match status" value="1"/>
</dbReference>
<evidence type="ECO:0000256" key="2">
    <source>
        <dbReference type="ARBA" id="ARBA00022723"/>
    </source>
</evidence>
<protein>
    <recommendedName>
        <fullName evidence="9">dihydroxy-acid dehydratase</fullName>
        <ecNumber evidence="9">4.2.1.9</ecNumber>
    </recommendedName>
</protein>
<dbReference type="GO" id="GO:0009082">
    <property type="term" value="P:branched-chain amino acid biosynthetic process"/>
    <property type="evidence" value="ECO:0007669"/>
    <property type="project" value="TreeGrafter"/>
</dbReference>
<evidence type="ECO:0000313" key="14">
    <source>
        <dbReference type="Proteomes" id="UP000007799"/>
    </source>
</evidence>
<dbReference type="SUPFAM" id="SSF52016">
    <property type="entry name" value="LeuD/IlvD-like"/>
    <property type="match status" value="1"/>
</dbReference>
<sequence length="587" mass="62229">MDPAVSVAYERDALKQRSVALTGDPSTGPNSEDWLKRTGSRAQLWAAGYTGSDFRKPIITVAAPYMSIHMCNQLFRQLADTVGEAVEAAGMKAFVSHQPVISDGQTMGSQGMRYSLPSRDLIADCVETMHEGYSADAMITLAGCDKTNPGVLMPIARDNHIGITLYGGTAHSGMLHDTKLSPASPFEAVGKFSKGMVDIEELTAVECSSCPGSGTCSGMFTANTMSTCIEALGMALPGTSTTPAVKPGTRHDINPAVINNCQRAAKALTYLMQHNIRARDIMTRKAFENAITVLMALGGSTNGVLHLLALAREAEVDLTIDDFNTIAYRVPLIANLTPEGKYNVVDLDAIGGLPPVMRVLLDAGLLHGDCLTVTGKTVAENLRGVTAPREDQHIISPIDRPFAPPGQHIVVMRGSLCPGGSVIKLSGKDLRRFEGPARCFDDEREALQAIVQGKINKGDALIIRYQGPEGAPGMPEMLSPGGALVGQGLGSHVPLITDGRFSGASHGIMIGHVVPEAARGGPIALVQDGDVVTYDLDKCSLDIHVSAEELAARRDAWKKPPAAVSPRSWLGRYAKHVSDASHGAVLD</sequence>
<gene>
    <name evidence="13" type="ORF">PTSG_03650</name>
</gene>
<dbReference type="STRING" id="946362.F2U673"/>
<dbReference type="InterPro" id="IPR056740">
    <property type="entry name" value="ILV_EDD_C"/>
</dbReference>
<dbReference type="GeneID" id="16075960"/>
<dbReference type="PANTHER" id="PTHR21000:SF5">
    <property type="entry name" value="DIHYDROXY-ACID DEHYDRATASE, MITOCHONDRIAL"/>
    <property type="match status" value="1"/>
</dbReference>
<evidence type="ECO:0000256" key="5">
    <source>
        <dbReference type="ARBA" id="ARBA00023239"/>
    </source>
</evidence>
<dbReference type="AlphaFoldDB" id="F2U673"/>
<accession>F2U673</accession>
<evidence type="ECO:0000256" key="8">
    <source>
        <dbReference type="ARBA" id="ARBA00029437"/>
    </source>
</evidence>
<keyword evidence="5" id="KW-0456">Lyase</keyword>